<evidence type="ECO:0008006" key="4">
    <source>
        <dbReference type="Google" id="ProtNLM"/>
    </source>
</evidence>
<feature type="non-terminal residue" evidence="2">
    <location>
        <position position="1"/>
    </location>
</feature>
<keyword evidence="1" id="KW-0472">Membrane</keyword>
<dbReference type="Proteomes" id="UP001432027">
    <property type="component" value="Unassembled WGS sequence"/>
</dbReference>
<keyword evidence="1" id="KW-0812">Transmembrane</keyword>
<proteinExistence type="predicted"/>
<keyword evidence="1" id="KW-1133">Transmembrane helix</keyword>
<sequence length="83" mass="9792">HGLISFVAMTEWFTHLLNLFLMSIYYSVLLYDVKRYVKMARYRFRALVAVIFAGAAFASPYLNSEFYGFEIESLSWCFNHSRT</sequence>
<evidence type="ECO:0000313" key="3">
    <source>
        <dbReference type="Proteomes" id="UP001432027"/>
    </source>
</evidence>
<comment type="caution">
    <text evidence="2">The sequence shown here is derived from an EMBL/GenBank/DDBJ whole genome shotgun (WGS) entry which is preliminary data.</text>
</comment>
<gene>
    <name evidence="2" type="ORF">PENTCL1PPCAC_910</name>
</gene>
<evidence type="ECO:0000256" key="1">
    <source>
        <dbReference type="SAM" id="Phobius"/>
    </source>
</evidence>
<feature type="non-terminal residue" evidence="2">
    <location>
        <position position="83"/>
    </location>
</feature>
<name>A0AAV5SEZ0_9BILA</name>
<feature type="transmembrane region" description="Helical" evidence="1">
    <location>
        <begin position="44"/>
        <end position="62"/>
    </location>
</feature>
<accession>A0AAV5SEZ0</accession>
<protein>
    <recommendedName>
        <fullName evidence="4">G protein-coupled receptor</fullName>
    </recommendedName>
</protein>
<keyword evidence="3" id="KW-1185">Reference proteome</keyword>
<reference evidence="2" key="1">
    <citation type="submission" date="2023-10" db="EMBL/GenBank/DDBJ databases">
        <title>Genome assembly of Pristionchus species.</title>
        <authorList>
            <person name="Yoshida K."/>
            <person name="Sommer R.J."/>
        </authorList>
    </citation>
    <scope>NUCLEOTIDE SEQUENCE</scope>
    <source>
        <strain evidence="2">RS0144</strain>
    </source>
</reference>
<organism evidence="2 3">
    <name type="scientific">Pristionchus entomophagus</name>
    <dbReference type="NCBI Taxonomy" id="358040"/>
    <lineage>
        <taxon>Eukaryota</taxon>
        <taxon>Metazoa</taxon>
        <taxon>Ecdysozoa</taxon>
        <taxon>Nematoda</taxon>
        <taxon>Chromadorea</taxon>
        <taxon>Rhabditida</taxon>
        <taxon>Rhabditina</taxon>
        <taxon>Diplogasteromorpha</taxon>
        <taxon>Diplogasteroidea</taxon>
        <taxon>Neodiplogasteridae</taxon>
        <taxon>Pristionchus</taxon>
    </lineage>
</organism>
<feature type="transmembrane region" description="Helical" evidence="1">
    <location>
        <begin position="12"/>
        <end position="32"/>
    </location>
</feature>
<dbReference type="AlphaFoldDB" id="A0AAV5SEZ0"/>
<evidence type="ECO:0000313" key="2">
    <source>
        <dbReference type="EMBL" id="GMS78735.1"/>
    </source>
</evidence>
<dbReference type="EMBL" id="BTSX01000001">
    <property type="protein sequence ID" value="GMS78735.1"/>
    <property type="molecule type" value="Genomic_DNA"/>
</dbReference>